<accession>A0AA39GJJ0</accession>
<sequence>MVIGLLAIAAIPTVTGVGQAISAQKKQNAASREQEKCYLAGMLPTSKGFEDAGFCVLIGGQLFIDLPEYPVPGHKFCGYYFNYPSEEGHRGLVSTISDDPPMLNWIFVDKDTHAVRYGARKDTIGHVIGPWGWSDDADGRFLTLQGNHAPFVARRAEIGGGRVLWGVYWDPDQEMVAALEADQCKPLRLHRKPVLGMESRYVRESEEPRK</sequence>
<reference evidence="2" key="1">
    <citation type="submission" date="2022-10" db="EMBL/GenBank/DDBJ databases">
        <title>Determination and structural analysis of whole genome sequence of Sarocladium strictum F4-1.</title>
        <authorList>
            <person name="Hu L."/>
            <person name="Jiang Y."/>
        </authorList>
    </citation>
    <scope>NUCLEOTIDE SEQUENCE</scope>
    <source>
        <strain evidence="2">F4-1</strain>
    </source>
</reference>
<evidence type="ECO:0000313" key="2">
    <source>
        <dbReference type="EMBL" id="KAK0388124.1"/>
    </source>
</evidence>
<dbReference type="EMBL" id="JAPDFR010000003">
    <property type="protein sequence ID" value="KAK0388124.1"/>
    <property type="molecule type" value="Genomic_DNA"/>
</dbReference>
<evidence type="ECO:0000313" key="3">
    <source>
        <dbReference type="Proteomes" id="UP001175261"/>
    </source>
</evidence>
<keyword evidence="1" id="KW-0732">Signal</keyword>
<dbReference type="AlphaFoldDB" id="A0AA39GJJ0"/>
<organism evidence="2 3">
    <name type="scientific">Sarocladium strictum</name>
    <name type="common">Black bundle disease fungus</name>
    <name type="synonym">Acremonium strictum</name>
    <dbReference type="NCBI Taxonomy" id="5046"/>
    <lineage>
        <taxon>Eukaryota</taxon>
        <taxon>Fungi</taxon>
        <taxon>Dikarya</taxon>
        <taxon>Ascomycota</taxon>
        <taxon>Pezizomycotina</taxon>
        <taxon>Sordariomycetes</taxon>
        <taxon>Hypocreomycetidae</taxon>
        <taxon>Hypocreales</taxon>
        <taxon>Sarocladiaceae</taxon>
        <taxon>Sarocladium</taxon>
    </lineage>
</organism>
<name>A0AA39GJJ0_SARSR</name>
<gene>
    <name evidence="2" type="ORF">NLU13_4368</name>
</gene>
<dbReference type="PANTHER" id="PTHR38049">
    <property type="entry name" value="RICIN B LECTIN DOMAIN-CONTAINING PROTEIN"/>
    <property type="match status" value="1"/>
</dbReference>
<dbReference type="Proteomes" id="UP001175261">
    <property type="component" value="Unassembled WGS sequence"/>
</dbReference>
<keyword evidence="3" id="KW-1185">Reference proteome</keyword>
<feature type="chain" id="PRO_5041442468" evidence="1">
    <location>
        <begin position="17"/>
        <end position="210"/>
    </location>
</feature>
<proteinExistence type="predicted"/>
<evidence type="ECO:0000256" key="1">
    <source>
        <dbReference type="SAM" id="SignalP"/>
    </source>
</evidence>
<feature type="signal peptide" evidence="1">
    <location>
        <begin position="1"/>
        <end position="16"/>
    </location>
</feature>
<comment type="caution">
    <text evidence="2">The sequence shown here is derived from an EMBL/GenBank/DDBJ whole genome shotgun (WGS) entry which is preliminary data.</text>
</comment>
<dbReference type="PANTHER" id="PTHR38049:SF1">
    <property type="entry name" value="PROTEIN KINASE DOMAIN-CONTAINING PROTEIN"/>
    <property type="match status" value="1"/>
</dbReference>
<protein>
    <submittedName>
        <fullName evidence="2">Uncharacterized protein</fullName>
    </submittedName>
</protein>